<evidence type="ECO:0008006" key="3">
    <source>
        <dbReference type="Google" id="ProtNLM"/>
    </source>
</evidence>
<evidence type="ECO:0000313" key="2">
    <source>
        <dbReference type="Proteomes" id="UP000059188"/>
    </source>
</evidence>
<gene>
    <name evidence="1" type="ORF">RSOLAG1IB_09802</name>
</gene>
<reference evidence="1 2" key="1">
    <citation type="submission" date="2014-11" db="EMBL/GenBank/DDBJ databases">
        <authorList>
            <person name="Wibberg Daniel"/>
        </authorList>
    </citation>
    <scope>NUCLEOTIDE SEQUENCE [LARGE SCALE GENOMIC DNA]</scope>
    <source>
        <strain evidence="1">Rhizoctonia solani AG1-IB 7/3/14</strain>
    </source>
</reference>
<sequence length="240" mass="27882">MEYEPKYTVVLRGQEFLLTKSQIDFDSPNYFSTCFLGDFREAETRRLELSRNPDLFRLIVEYLCGYEILPLNEKSLPPFMSLETGIQNLRADALFYQLDGLVNVCDRFVKPRENIESLRRSFMILGYSASSTYILDETAPKGISVDNIKWLEPQKDSWITVVKKETIDEMGALQSPRSFNDFQGLRIVSAMEEFTKKALGNYHKHGWKLKGWRMEVVLQGTRPKSTEILIVLEDVRTRSK</sequence>
<keyword evidence="2" id="KW-1185">Reference proteome</keyword>
<dbReference type="PANTHER" id="PTHR31758:SF2">
    <property type="entry name" value="BTB_POZ DOMAIN-CONTAINING PROTEIN YLR108C"/>
    <property type="match status" value="1"/>
</dbReference>
<organism evidence="1 2">
    <name type="scientific">Thanatephorus cucumeris (strain AG1-IB / isolate 7/3/14)</name>
    <name type="common">Lettuce bottom rot fungus</name>
    <name type="synonym">Rhizoctonia solani</name>
    <dbReference type="NCBI Taxonomy" id="1108050"/>
    <lineage>
        <taxon>Eukaryota</taxon>
        <taxon>Fungi</taxon>
        <taxon>Dikarya</taxon>
        <taxon>Basidiomycota</taxon>
        <taxon>Agaricomycotina</taxon>
        <taxon>Agaricomycetes</taxon>
        <taxon>Cantharellales</taxon>
        <taxon>Ceratobasidiaceae</taxon>
        <taxon>Rhizoctonia</taxon>
        <taxon>Rhizoctonia solani AG-1</taxon>
    </lineage>
</organism>
<dbReference type="Gene3D" id="3.30.710.10">
    <property type="entry name" value="Potassium Channel Kv1.1, Chain A"/>
    <property type="match status" value="1"/>
</dbReference>
<dbReference type="STRING" id="1108050.A0A0B7FTY5"/>
<dbReference type="EMBL" id="LN679150">
    <property type="protein sequence ID" value="CEL61160.1"/>
    <property type="molecule type" value="Genomic_DNA"/>
</dbReference>
<evidence type="ECO:0000313" key="1">
    <source>
        <dbReference type="EMBL" id="CEL61160.1"/>
    </source>
</evidence>
<accession>A0A0B7FTY5</accession>
<name>A0A0B7FTY5_THACB</name>
<dbReference type="SUPFAM" id="SSF54695">
    <property type="entry name" value="POZ domain"/>
    <property type="match status" value="1"/>
</dbReference>
<dbReference type="OrthoDB" id="2370221at2759"/>
<dbReference type="AlphaFoldDB" id="A0A0B7FTY5"/>
<dbReference type="InterPro" id="IPR011333">
    <property type="entry name" value="SKP1/BTB/POZ_sf"/>
</dbReference>
<dbReference type="PANTHER" id="PTHR31758">
    <property type="entry name" value="BTB/POZ DOMAIN-CONTAINING PROTEIN YLR108C"/>
    <property type="match status" value="1"/>
</dbReference>
<proteinExistence type="predicted"/>
<protein>
    <recommendedName>
        <fullName evidence="3">BTB domain-containing protein</fullName>
    </recommendedName>
</protein>
<dbReference type="Proteomes" id="UP000059188">
    <property type="component" value="Unassembled WGS sequence"/>
</dbReference>